<accession>A0AAV4UT95</accession>
<sequence length="136" mass="15449">MNKRSVRQRQRMALKDRFPASYKQPTDWYRVTSSSVATRTVSVGVDNRVAYATGGGSKEEITFWQEWMRHFSIARRHIAMVRRLRFKNIPAASLAFLRVVSRITSRAGISIFGDGKSLPWRRGNPAGEASLCLCLS</sequence>
<comment type="caution">
    <text evidence="1">The sequence shown here is derived from an EMBL/GenBank/DDBJ whole genome shotgun (WGS) entry which is preliminary data.</text>
</comment>
<reference evidence="1 2" key="1">
    <citation type="submission" date="2021-06" db="EMBL/GenBank/DDBJ databases">
        <title>Caerostris darwini draft genome.</title>
        <authorList>
            <person name="Kono N."/>
            <person name="Arakawa K."/>
        </authorList>
    </citation>
    <scope>NUCLEOTIDE SEQUENCE [LARGE SCALE GENOMIC DNA]</scope>
</reference>
<name>A0AAV4UT95_9ARAC</name>
<proteinExistence type="predicted"/>
<dbReference type="EMBL" id="BPLQ01011825">
    <property type="protein sequence ID" value="GIY60615.1"/>
    <property type="molecule type" value="Genomic_DNA"/>
</dbReference>
<dbReference type="Proteomes" id="UP001054837">
    <property type="component" value="Unassembled WGS sequence"/>
</dbReference>
<keyword evidence="2" id="KW-1185">Reference proteome</keyword>
<evidence type="ECO:0000313" key="2">
    <source>
        <dbReference type="Proteomes" id="UP001054837"/>
    </source>
</evidence>
<dbReference type="AlphaFoldDB" id="A0AAV4UT95"/>
<gene>
    <name evidence="1" type="ORF">CDAR_303681</name>
</gene>
<organism evidence="1 2">
    <name type="scientific">Caerostris darwini</name>
    <dbReference type="NCBI Taxonomy" id="1538125"/>
    <lineage>
        <taxon>Eukaryota</taxon>
        <taxon>Metazoa</taxon>
        <taxon>Ecdysozoa</taxon>
        <taxon>Arthropoda</taxon>
        <taxon>Chelicerata</taxon>
        <taxon>Arachnida</taxon>
        <taxon>Araneae</taxon>
        <taxon>Araneomorphae</taxon>
        <taxon>Entelegynae</taxon>
        <taxon>Araneoidea</taxon>
        <taxon>Araneidae</taxon>
        <taxon>Caerostris</taxon>
    </lineage>
</organism>
<evidence type="ECO:0000313" key="1">
    <source>
        <dbReference type="EMBL" id="GIY60615.1"/>
    </source>
</evidence>
<protein>
    <submittedName>
        <fullName evidence="1">Uncharacterized protein</fullName>
    </submittedName>
</protein>